<evidence type="ECO:0000256" key="2">
    <source>
        <dbReference type="SAM" id="MobiDB-lite"/>
    </source>
</evidence>
<evidence type="ECO:0000259" key="3">
    <source>
        <dbReference type="SMART" id="SM00225"/>
    </source>
</evidence>
<proteinExistence type="predicted"/>
<dbReference type="SUPFAM" id="SSF54695">
    <property type="entry name" value="POZ domain"/>
    <property type="match status" value="1"/>
</dbReference>
<dbReference type="PANTHER" id="PTHR11145:SF8">
    <property type="entry name" value="RE57120P"/>
    <property type="match status" value="1"/>
</dbReference>
<dbReference type="InterPro" id="IPR011333">
    <property type="entry name" value="SKP1/BTB/POZ_sf"/>
</dbReference>
<dbReference type="Pfam" id="PF02214">
    <property type="entry name" value="BTB_2"/>
    <property type="match status" value="1"/>
</dbReference>
<dbReference type="PANTHER" id="PTHR11145">
    <property type="entry name" value="BTB/POZ DOMAIN-CONTAINING ADAPTER FOR CUL3-MEDIATED RHOA DEGRADATION PROTEIN FAMILY MEMBER"/>
    <property type="match status" value="1"/>
</dbReference>
<organism evidence="4 5">
    <name type="scientific">Coccomyxa subellipsoidea</name>
    <dbReference type="NCBI Taxonomy" id="248742"/>
    <lineage>
        <taxon>Eukaryota</taxon>
        <taxon>Viridiplantae</taxon>
        <taxon>Chlorophyta</taxon>
        <taxon>core chlorophytes</taxon>
        <taxon>Trebouxiophyceae</taxon>
        <taxon>Trebouxiophyceae incertae sedis</taxon>
        <taxon>Coccomyxaceae</taxon>
        <taxon>Coccomyxa</taxon>
    </lineage>
</organism>
<accession>A0ABR2Z3K8</accession>
<dbReference type="InterPro" id="IPR045068">
    <property type="entry name" value="BACURD1-3"/>
</dbReference>
<dbReference type="Proteomes" id="UP001491310">
    <property type="component" value="Unassembled WGS sequence"/>
</dbReference>
<evidence type="ECO:0000256" key="1">
    <source>
        <dbReference type="ARBA" id="ARBA00004906"/>
    </source>
</evidence>
<dbReference type="EMBL" id="JALJOT010000001">
    <property type="protein sequence ID" value="KAK9918557.1"/>
    <property type="molecule type" value="Genomic_DNA"/>
</dbReference>
<dbReference type="CDD" id="cd18316">
    <property type="entry name" value="BTB_POZ_KCTD-like"/>
    <property type="match status" value="1"/>
</dbReference>
<feature type="region of interest" description="Disordered" evidence="2">
    <location>
        <begin position="170"/>
        <end position="193"/>
    </location>
</feature>
<dbReference type="InterPro" id="IPR003131">
    <property type="entry name" value="T1-type_BTB"/>
</dbReference>
<feature type="domain" description="BTB" evidence="3">
    <location>
        <begin position="14"/>
        <end position="113"/>
    </location>
</feature>
<dbReference type="InterPro" id="IPR000210">
    <property type="entry name" value="BTB/POZ_dom"/>
</dbReference>
<comment type="pathway">
    <text evidence="1">Protein modification; protein ubiquitination.</text>
</comment>
<evidence type="ECO:0000313" key="4">
    <source>
        <dbReference type="EMBL" id="KAK9918557.1"/>
    </source>
</evidence>
<protein>
    <recommendedName>
        <fullName evidence="3">BTB domain-containing protein</fullName>
    </recommendedName>
</protein>
<comment type="caution">
    <text evidence="4">The sequence shown here is derived from an EMBL/GenBank/DDBJ whole genome shotgun (WGS) entry which is preliminary data.</text>
</comment>
<gene>
    <name evidence="4" type="ORF">WJX75_004961</name>
</gene>
<dbReference type="SMART" id="SM00225">
    <property type="entry name" value="BTB"/>
    <property type="match status" value="1"/>
</dbReference>
<reference evidence="4 5" key="1">
    <citation type="journal article" date="2024" name="Nat. Commun.">
        <title>Phylogenomics reveals the evolutionary origins of lichenization in chlorophyte algae.</title>
        <authorList>
            <person name="Puginier C."/>
            <person name="Libourel C."/>
            <person name="Otte J."/>
            <person name="Skaloud P."/>
            <person name="Haon M."/>
            <person name="Grisel S."/>
            <person name="Petersen M."/>
            <person name="Berrin J.G."/>
            <person name="Delaux P.M."/>
            <person name="Dal Grande F."/>
            <person name="Keller J."/>
        </authorList>
    </citation>
    <scope>NUCLEOTIDE SEQUENCE [LARGE SCALE GENOMIC DNA]</scope>
    <source>
        <strain evidence="4 5">SAG 216-7</strain>
    </source>
</reference>
<evidence type="ECO:0000313" key="5">
    <source>
        <dbReference type="Proteomes" id="UP001491310"/>
    </source>
</evidence>
<name>A0ABR2Z3K8_9CHLO</name>
<sequence length="319" mass="34539">MYPNVSDHSTGSQRVISLNVGGTLFTTSLQTLKKDEESTLAGLFSGAGLANCAIDPDGRFFLDRDPKHFATILNYLRDGECDLPTDPRERRELAREAEHFEIMGLEELLNTGHGLVAEAAQPAAGIPHASEAYIRIIEKARTEAGADNIARAEAALFALMYGANLVQPASPFDQGAKPGRPAQDARRASSEKTGIVQLGRSSVSLRTHYSSSSSSSQEGNPLDLAMEYGSHCSGAELAAFLKRYFSVIQYDFMRRGYVMHADRGAERLYLEIPIGAAAPAEVSGAMFEGLVQSLAECCVAGEGRNDARGMSFRKVYKKH</sequence>
<dbReference type="Gene3D" id="3.30.710.10">
    <property type="entry name" value="Potassium Channel Kv1.1, Chain A"/>
    <property type="match status" value="1"/>
</dbReference>
<keyword evidence="5" id="KW-1185">Reference proteome</keyword>